<dbReference type="AlphaFoldDB" id="A0A6A5H7S9"/>
<reference evidence="2 3" key="1">
    <citation type="submission" date="2019-12" db="EMBL/GenBank/DDBJ databases">
        <title>Chromosome-level assembly of the Caenorhabditis remanei genome.</title>
        <authorList>
            <person name="Teterina A.A."/>
            <person name="Willis J.H."/>
            <person name="Phillips P.C."/>
        </authorList>
    </citation>
    <scope>NUCLEOTIDE SEQUENCE [LARGE SCALE GENOMIC DNA]</scope>
    <source>
        <strain evidence="2 3">PX506</strain>
        <tissue evidence="2">Whole organism</tissue>
    </source>
</reference>
<dbReference type="KEGG" id="crq:GCK72_011185"/>
<sequence>MNRKLKTLAEWHVLQHKMVLMENRQDEQDKAIQWMKQEETHKVLAKLKRRNEKLRRRLEKEKECPEEFSRRQKELHRQALEMIEKLENMKKNKNMKYYYREKHNARALCSEIRKLLRESEAVIARSRE</sequence>
<proteinExistence type="predicted"/>
<dbReference type="Proteomes" id="UP000483820">
    <property type="component" value="Chromosome III"/>
</dbReference>
<dbReference type="CTD" id="9800553"/>
<organism evidence="2 3">
    <name type="scientific">Caenorhabditis remanei</name>
    <name type="common">Caenorhabditis vulgaris</name>
    <dbReference type="NCBI Taxonomy" id="31234"/>
    <lineage>
        <taxon>Eukaryota</taxon>
        <taxon>Metazoa</taxon>
        <taxon>Ecdysozoa</taxon>
        <taxon>Nematoda</taxon>
        <taxon>Chromadorea</taxon>
        <taxon>Rhabditida</taxon>
        <taxon>Rhabditina</taxon>
        <taxon>Rhabditomorpha</taxon>
        <taxon>Rhabditoidea</taxon>
        <taxon>Rhabditidae</taxon>
        <taxon>Peloderinae</taxon>
        <taxon>Caenorhabditis</taxon>
    </lineage>
</organism>
<gene>
    <name evidence="2" type="ORF">GCK72_011185</name>
</gene>
<protein>
    <submittedName>
        <fullName evidence="2">Uncharacterized protein</fullName>
    </submittedName>
</protein>
<name>A0A6A5H7S9_CAERE</name>
<accession>A0A6A5H7S9</accession>
<evidence type="ECO:0000313" key="2">
    <source>
        <dbReference type="EMBL" id="KAF1762921.1"/>
    </source>
</evidence>
<dbReference type="GeneID" id="9800553"/>
<evidence type="ECO:0000313" key="3">
    <source>
        <dbReference type="Proteomes" id="UP000483820"/>
    </source>
</evidence>
<evidence type="ECO:0000256" key="1">
    <source>
        <dbReference type="SAM" id="Coils"/>
    </source>
</evidence>
<dbReference type="RefSeq" id="XP_053587853.1">
    <property type="nucleotide sequence ID" value="XM_053728276.1"/>
</dbReference>
<keyword evidence="1" id="KW-0175">Coiled coil</keyword>
<comment type="caution">
    <text evidence="2">The sequence shown here is derived from an EMBL/GenBank/DDBJ whole genome shotgun (WGS) entry which is preliminary data.</text>
</comment>
<feature type="coiled-coil region" evidence="1">
    <location>
        <begin position="37"/>
        <end position="96"/>
    </location>
</feature>
<dbReference type="EMBL" id="WUAV01000003">
    <property type="protein sequence ID" value="KAF1762921.1"/>
    <property type="molecule type" value="Genomic_DNA"/>
</dbReference>